<dbReference type="EMBL" id="JAWDGP010003159">
    <property type="protein sequence ID" value="KAK3776971.1"/>
    <property type="molecule type" value="Genomic_DNA"/>
</dbReference>
<evidence type="ECO:0000256" key="1">
    <source>
        <dbReference type="ARBA" id="ARBA00022679"/>
    </source>
</evidence>
<evidence type="ECO:0000313" key="9">
    <source>
        <dbReference type="Proteomes" id="UP001283361"/>
    </source>
</evidence>
<dbReference type="FunFam" id="3.10.20.370:FF:000001">
    <property type="entry name" value="Retrovirus-related Pol polyprotein from transposon 17.6-like protein"/>
    <property type="match status" value="1"/>
</dbReference>
<dbReference type="InterPro" id="IPR043128">
    <property type="entry name" value="Rev_trsase/Diguanyl_cyclase"/>
</dbReference>
<evidence type="ECO:0000256" key="6">
    <source>
        <dbReference type="ARBA" id="ARBA00022918"/>
    </source>
</evidence>
<evidence type="ECO:0000256" key="3">
    <source>
        <dbReference type="ARBA" id="ARBA00022722"/>
    </source>
</evidence>
<keyword evidence="2" id="KW-0548">Nucleotidyltransferase</keyword>
<dbReference type="Proteomes" id="UP001283361">
    <property type="component" value="Unassembled WGS sequence"/>
</dbReference>
<keyword evidence="5" id="KW-0378">Hydrolase</keyword>
<gene>
    <name evidence="8" type="ORF">RRG08_022765</name>
</gene>
<protein>
    <recommendedName>
        <fullName evidence="7">Integrase catalytic domain-containing protein</fullName>
    </recommendedName>
</protein>
<dbReference type="Gene3D" id="3.10.10.10">
    <property type="entry name" value="HIV Type 1 Reverse Transcriptase, subunit A, domain 1"/>
    <property type="match status" value="1"/>
</dbReference>
<dbReference type="Pfam" id="PF00078">
    <property type="entry name" value="RVT_1"/>
    <property type="match status" value="1"/>
</dbReference>
<dbReference type="GO" id="GO:0004519">
    <property type="term" value="F:endonuclease activity"/>
    <property type="evidence" value="ECO:0007669"/>
    <property type="project" value="UniProtKB-KW"/>
</dbReference>
<dbReference type="Pfam" id="PF17921">
    <property type="entry name" value="Integrase_H2C2"/>
    <property type="match status" value="1"/>
</dbReference>
<keyword evidence="3" id="KW-0540">Nuclease</keyword>
<evidence type="ECO:0000313" key="8">
    <source>
        <dbReference type="EMBL" id="KAK3776971.1"/>
    </source>
</evidence>
<dbReference type="InterPro" id="IPR000477">
    <property type="entry name" value="RT_dom"/>
</dbReference>
<organism evidence="8 9">
    <name type="scientific">Elysia crispata</name>
    <name type="common">lettuce slug</name>
    <dbReference type="NCBI Taxonomy" id="231223"/>
    <lineage>
        <taxon>Eukaryota</taxon>
        <taxon>Metazoa</taxon>
        <taxon>Spiralia</taxon>
        <taxon>Lophotrochozoa</taxon>
        <taxon>Mollusca</taxon>
        <taxon>Gastropoda</taxon>
        <taxon>Heterobranchia</taxon>
        <taxon>Euthyneura</taxon>
        <taxon>Panpulmonata</taxon>
        <taxon>Sacoglossa</taxon>
        <taxon>Placobranchoidea</taxon>
        <taxon>Plakobranchidae</taxon>
        <taxon>Elysia</taxon>
    </lineage>
</organism>
<evidence type="ECO:0000256" key="4">
    <source>
        <dbReference type="ARBA" id="ARBA00022759"/>
    </source>
</evidence>
<dbReference type="InterPro" id="IPR012337">
    <property type="entry name" value="RNaseH-like_sf"/>
</dbReference>
<dbReference type="CDD" id="cd09274">
    <property type="entry name" value="RNase_HI_RT_Ty3"/>
    <property type="match status" value="1"/>
</dbReference>
<comment type="caution">
    <text evidence="8">The sequence shown here is derived from an EMBL/GenBank/DDBJ whole genome shotgun (WGS) entry which is preliminary data.</text>
</comment>
<dbReference type="SUPFAM" id="SSF53098">
    <property type="entry name" value="Ribonuclease H-like"/>
    <property type="match status" value="1"/>
</dbReference>
<dbReference type="Gene3D" id="3.30.420.10">
    <property type="entry name" value="Ribonuclease H-like superfamily/Ribonuclease H"/>
    <property type="match status" value="1"/>
</dbReference>
<dbReference type="GO" id="GO:0003964">
    <property type="term" value="F:RNA-directed DNA polymerase activity"/>
    <property type="evidence" value="ECO:0007669"/>
    <property type="project" value="UniProtKB-KW"/>
</dbReference>
<dbReference type="PANTHER" id="PTHR37984:SF5">
    <property type="entry name" value="PROTEIN NYNRIN-LIKE"/>
    <property type="match status" value="1"/>
</dbReference>
<dbReference type="InterPro" id="IPR001584">
    <property type="entry name" value="Integrase_cat-core"/>
</dbReference>
<dbReference type="InterPro" id="IPR041373">
    <property type="entry name" value="RT_RNaseH"/>
</dbReference>
<dbReference type="InterPro" id="IPR043502">
    <property type="entry name" value="DNA/RNA_pol_sf"/>
</dbReference>
<dbReference type="Gene3D" id="3.10.20.370">
    <property type="match status" value="1"/>
</dbReference>
<name>A0AAE1DN72_9GAST</name>
<evidence type="ECO:0000256" key="2">
    <source>
        <dbReference type="ARBA" id="ARBA00022695"/>
    </source>
</evidence>
<reference evidence="8" key="1">
    <citation type="journal article" date="2023" name="G3 (Bethesda)">
        <title>A reference genome for the long-term kleptoplast-retaining sea slug Elysia crispata morphotype clarki.</title>
        <authorList>
            <person name="Eastman K.E."/>
            <person name="Pendleton A.L."/>
            <person name="Shaikh M.A."/>
            <person name="Suttiyut T."/>
            <person name="Ogas R."/>
            <person name="Tomko P."/>
            <person name="Gavelis G."/>
            <person name="Widhalm J.R."/>
            <person name="Wisecaver J.H."/>
        </authorList>
    </citation>
    <scope>NUCLEOTIDE SEQUENCE</scope>
    <source>
        <strain evidence="8">ECLA1</strain>
    </source>
</reference>
<dbReference type="InterPro" id="IPR041588">
    <property type="entry name" value="Integrase_H2C2"/>
</dbReference>
<keyword evidence="4" id="KW-0255">Endonuclease</keyword>
<proteinExistence type="predicted"/>
<dbReference type="GO" id="GO:0015074">
    <property type="term" value="P:DNA integration"/>
    <property type="evidence" value="ECO:0007669"/>
    <property type="project" value="InterPro"/>
</dbReference>
<keyword evidence="6" id="KW-0695">RNA-directed DNA polymerase</keyword>
<dbReference type="CDD" id="cd01647">
    <property type="entry name" value="RT_LTR"/>
    <property type="match status" value="1"/>
</dbReference>
<accession>A0AAE1DN72</accession>
<feature type="domain" description="Integrase catalytic" evidence="7">
    <location>
        <begin position="395"/>
        <end position="488"/>
    </location>
</feature>
<dbReference type="InterPro" id="IPR050951">
    <property type="entry name" value="Retrovirus_Pol_polyprotein"/>
</dbReference>
<evidence type="ECO:0000256" key="5">
    <source>
        <dbReference type="ARBA" id="ARBA00022801"/>
    </source>
</evidence>
<dbReference type="Gene3D" id="3.30.70.270">
    <property type="match status" value="1"/>
</dbReference>
<dbReference type="GO" id="GO:0003676">
    <property type="term" value="F:nucleic acid binding"/>
    <property type="evidence" value="ECO:0007669"/>
    <property type="project" value="InterPro"/>
</dbReference>
<keyword evidence="1" id="KW-0808">Transferase</keyword>
<dbReference type="GO" id="GO:0016787">
    <property type="term" value="F:hydrolase activity"/>
    <property type="evidence" value="ECO:0007669"/>
    <property type="project" value="UniProtKB-KW"/>
</dbReference>
<dbReference type="Pfam" id="PF17917">
    <property type="entry name" value="RT_RNaseH"/>
    <property type="match status" value="1"/>
</dbReference>
<evidence type="ECO:0000259" key="7">
    <source>
        <dbReference type="PROSITE" id="PS50994"/>
    </source>
</evidence>
<dbReference type="PANTHER" id="PTHR37984">
    <property type="entry name" value="PROTEIN CBG26694"/>
    <property type="match status" value="1"/>
</dbReference>
<dbReference type="SUPFAM" id="SSF56672">
    <property type="entry name" value="DNA/RNA polymerases"/>
    <property type="match status" value="1"/>
</dbReference>
<dbReference type="AlphaFoldDB" id="A0AAE1DN72"/>
<sequence length="488" mass="55259">MGIIRKSSSPWASPLHMVSKPNGSWRPCGDYRKLNDVTAPDRYPIPHIHDFSSRLKGKTIFSKIDLVRGYHPIPVALEDIPKTAVITPFGLWEFLRMPFNLKSAAQTFQRLMDSVLQDIDSTFVYLDDLLIASSTEKEHMDDLKAVFRRLIDNGLVIRLENVFSVSLPCNSWGTKYQRKDQFQPKPSNAVHPCTDCPVALTSDASDVAVGAVLEQFNKGHWEPLAFFSRQLRKVEVKNKAFDRELLRVYLAIRHFRFMLEERNFTIYTDHKPLVHAMAKTKDLWSARQQRHLSTISEFSTDIAHVSGKNNIVAECLSRSRTTNPVSLGIDYIAMARAQAVSIDVQAYKTAFTCLEITNTRLSEQGPELVCDVSTGRPRPIIPPDFRHTVFDVVHNLSHPGVKATVKMVSDKFVWHGMRKKILNVGPLPFSSGFTYLLTIIDRNTRWPEAIPLRGITTPECVHALITGWIARFGVPGDISSDRGSQFME</sequence>
<dbReference type="Gene3D" id="1.10.340.70">
    <property type="match status" value="1"/>
</dbReference>
<keyword evidence="9" id="KW-1185">Reference proteome</keyword>
<dbReference type="InterPro" id="IPR036397">
    <property type="entry name" value="RNaseH_sf"/>
</dbReference>
<dbReference type="PROSITE" id="PS50994">
    <property type="entry name" value="INTEGRASE"/>
    <property type="match status" value="1"/>
</dbReference>